<dbReference type="Proteomes" id="UP000254181">
    <property type="component" value="Unassembled WGS sequence"/>
</dbReference>
<dbReference type="AlphaFoldDB" id="A0A377KFQ3"/>
<gene>
    <name evidence="1" type="ORF">NCTC9075_06001</name>
</gene>
<protein>
    <recommendedName>
        <fullName evidence="3">DNA phosphorothioation-dependent restriction protein DptG</fullName>
    </recommendedName>
</protein>
<reference evidence="1 2" key="1">
    <citation type="submission" date="2018-06" db="EMBL/GenBank/DDBJ databases">
        <authorList>
            <consortium name="Pathogen Informatics"/>
            <person name="Doyle S."/>
        </authorList>
    </citation>
    <scope>NUCLEOTIDE SEQUENCE [LARGE SCALE GENOMIC DNA]</scope>
    <source>
        <strain evidence="1 2">NCTC9075</strain>
    </source>
</reference>
<accession>A0A377KFQ3</accession>
<evidence type="ECO:0000313" key="2">
    <source>
        <dbReference type="Proteomes" id="UP000254181"/>
    </source>
</evidence>
<dbReference type="EMBL" id="UGEM01000004">
    <property type="protein sequence ID" value="STP22512.1"/>
    <property type="molecule type" value="Genomic_DNA"/>
</dbReference>
<organism evidence="1 2">
    <name type="scientific">Escherichia coli</name>
    <dbReference type="NCBI Taxonomy" id="562"/>
    <lineage>
        <taxon>Bacteria</taxon>
        <taxon>Pseudomonadati</taxon>
        <taxon>Pseudomonadota</taxon>
        <taxon>Gammaproteobacteria</taxon>
        <taxon>Enterobacterales</taxon>
        <taxon>Enterobacteriaceae</taxon>
        <taxon>Escherichia</taxon>
    </lineage>
</organism>
<proteinExistence type="predicted"/>
<evidence type="ECO:0000313" key="1">
    <source>
        <dbReference type="EMBL" id="STP22512.1"/>
    </source>
</evidence>
<sequence length="119" mass="13781">MYPIATTLKVGNNQLDSYLPIRNKNNDINWQFVTGLVLSYALKRKIDAYTPSQFRDDCKAHLQELLDEPAFWTVLERMYFSSEDIFRVSPLFLLFHAQFDGEKISGASMADKTPWHSVC</sequence>
<evidence type="ECO:0008006" key="3">
    <source>
        <dbReference type="Google" id="ProtNLM"/>
    </source>
</evidence>
<name>A0A377KFQ3_ECOLX</name>